<evidence type="ECO:0000256" key="9">
    <source>
        <dbReference type="ARBA" id="ARBA00023163"/>
    </source>
</evidence>
<evidence type="ECO:0000256" key="8">
    <source>
        <dbReference type="ARBA" id="ARBA00023125"/>
    </source>
</evidence>
<protein>
    <recommendedName>
        <fullName evidence="4">Histone chaperone RTT106</fullName>
    </recommendedName>
    <alternativeName>
        <fullName evidence="5">Histone chaperone rtt106</fullName>
    </alternativeName>
</protein>
<dbReference type="GO" id="GO:0042393">
    <property type="term" value="F:histone binding"/>
    <property type="evidence" value="ECO:0007669"/>
    <property type="project" value="TreeGrafter"/>
</dbReference>
<accession>A0A1B7TC19</accession>
<feature type="domain" description="Histone chaperone RTT106/FACT complex subunit SPT16-like middle" evidence="13">
    <location>
        <begin position="211"/>
        <end position="300"/>
    </location>
</feature>
<feature type="compositionally biased region" description="Basic and acidic residues" evidence="12">
    <location>
        <begin position="378"/>
        <end position="394"/>
    </location>
</feature>
<evidence type="ECO:0000256" key="10">
    <source>
        <dbReference type="ARBA" id="ARBA00023186"/>
    </source>
</evidence>
<evidence type="ECO:0000256" key="11">
    <source>
        <dbReference type="ARBA" id="ARBA00023242"/>
    </source>
</evidence>
<dbReference type="InterPro" id="IPR040770">
    <property type="entry name" value="Rtt106_PH"/>
</dbReference>
<dbReference type="GO" id="GO:0005694">
    <property type="term" value="C:chromosome"/>
    <property type="evidence" value="ECO:0007669"/>
    <property type="project" value="UniProtKB-SubCell"/>
</dbReference>
<keyword evidence="15" id="KW-1185">Reference proteome</keyword>
<dbReference type="PANTHER" id="PTHR45849:SF3">
    <property type="entry name" value="HISTONE CHAPERONE RTT106"/>
    <property type="match status" value="1"/>
</dbReference>
<evidence type="ECO:0000256" key="6">
    <source>
        <dbReference type="ARBA" id="ARBA00022454"/>
    </source>
</evidence>
<keyword evidence="10" id="KW-0143">Chaperone</keyword>
<dbReference type="GO" id="GO:0003677">
    <property type="term" value="F:DNA binding"/>
    <property type="evidence" value="ECO:0007669"/>
    <property type="project" value="UniProtKB-KW"/>
</dbReference>
<feature type="region of interest" description="Disordered" evidence="12">
    <location>
        <begin position="318"/>
        <end position="419"/>
    </location>
</feature>
<keyword evidence="6" id="KW-0158">Chromosome</keyword>
<evidence type="ECO:0000256" key="3">
    <source>
        <dbReference type="ARBA" id="ARBA00006159"/>
    </source>
</evidence>
<comment type="similarity">
    <text evidence="3">Belongs to the RTT106 family.</text>
</comment>
<dbReference type="InterPro" id="IPR011993">
    <property type="entry name" value="PH-like_dom_sf"/>
</dbReference>
<name>A0A1B7TC19_9ASCO</name>
<comment type="subcellular location">
    <subcellularLocation>
        <location evidence="2">Chromosome</location>
    </subcellularLocation>
    <subcellularLocation>
        <location evidence="1">Nucleus</location>
    </subcellularLocation>
</comment>
<dbReference type="Gene3D" id="2.30.29.120">
    <property type="match status" value="1"/>
</dbReference>
<feature type="compositionally biased region" description="Basic and acidic residues" evidence="12">
    <location>
        <begin position="318"/>
        <end position="341"/>
    </location>
</feature>
<keyword evidence="11" id="KW-0539">Nucleus</keyword>
<evidence type="ECO:0000313" key="15">
    <source>
        <dbReference type="Proteomes" id="UP000092321"/>
    </source>
</evidence>
<dbReference type="Pfam" id="PF18469">
    <property type="entry name" value="PH_18"/>
    <property type="match status" value="1"/>
</dbReference>
<dbReference type="SMART" id="SM01287">
    <property type="entry name" value="Rtt106"/>
    <property type="match status" value="1"/>
</dbReference>
<dbReference type="SUPFAM" id="SSF50729">
    <property type="entry name" value="PH domain-like"/>
    <property type="match status" value="1"/>
</dbReference>
<organism evidence="14 15">
    <name type="scientific">Hanseniaspora valbyensis NRRL Y-1626</name>
    <dbReference type="NCBI Taxonomy" id="766949"/>
    <lineage>
        <taxon>Eukaryota</taxon>
        <taxon>Fungi</taxon>
        <taxon>Dikarya</taxon>
        <taxon>Ascomycota</taxon>
        <taxon>Saccharomycotina</taxon>
        <taxon>Saccharomycetes</taxon>
        <taxon>Saccharomycodales</taxon>
        <taxon>Saccharomycodaceae</taxon>
        <taxon>Hanseniaspora</taxon>
    </lineage>
</organism>
<dbReference type="GO" id="GO:0005634">
    <property type="term" value="C:nucleus"/>
    <property type="evidence" value="ECO:0007669"/>
    <property type="project" value="UniProtKB-SubCell"/>
</dbReference>
<evidence type="ECO:0000256" key="5">
    <source>
        <dbReference type="ARBA" id="ARBA00018462"/>
    </source>
</evidence>
<dbReference type="Gene3D" id="2.30.29.30">
    <property type="entry name" value="Pleckstrin-homology domain (PH domain)/Phosphotyrosine-binding domain (PTB)"/>
    <property type="match status" value="1"/>
</dbReference>
<dbReference type="OrthoDB" id="75754at2759"/>
<reference evidence="15" key="1">
    <citation type="journal article" date="2016" name="Proc. Natl. Acad. Sci. U.S.A.">
        <title>Comparative genomics of biotechnologically important yeasts.</title>
        <authorList>
            <person name="Riley R."/>
            <person name="Haridas S."/>
            <person name="Wolfe K.H."/>
            <person name="Lopes M.R."/>
            <person name="Hittinger C.T."/>
            <person name="Goeker M."/>
            <person name="Salamov A.A."/>
            <person name="Wisecaver J.H."/>
            <person name="Long T.M."/>
            <person name="Calvey C.H."/>
            <person name="Aerts A.L."/>
            <person name="Barry K.W."/>
            <person name="Choi C."/>
            <person name="Clum A."/>
            <person name="Coughlan A.Y."/>
            <person name="Deshpande S."/>
            <person name="Douglass A.P."/>
            <person name="Hanson S.J."/>
            <person name="Klenk H.-P."/>
            <person name="LaButti K.M."/>
            <person name="Lapidus A."/>
            <person name="Lindquist E.A."/>
            <person name="Lipzen A.M."/>
            <person name="Meier-Kolthoff J.P."/>
            <person name="Ohm R.A."/>
            <person name="Otillar R.P."/>
            <person name="Pangilinan J.L."/>
            <person name="Peng Y."/>
            <person name="Rokas A."/>
            <person name="Rosa C.A."/>
            <person name="Scheuner C."/>
            <person name="Sibirny A.A."/>
            <person name="Slot J.C."/>
            <person name="Stielow J.B."/>
            <person name="Sun H."/>
            <person name="Kurtzman C.P."/>
            <person name="Blackwell M."/>
            <person name="Grigoriev I.V."/>
            <person name="Jeffries T.W."/>
        </authorList>
    </citation>
    <scope>NUCLEOTIDE SEQUENCE [LARGE SCALE GENOMIC DNA]</scope>
    <source>
        <strain evidence="15">NRRL Y-1626</strain>
    </source>
</reference>
<evidence type="ECO:0000313" key="14">
    <source>
        <dbReference type="EMBL" id="OBA26253.1"/>
    </source>
</evidence>
<dbReference type="GO" id="GO:0031491">
    <property type="term" value="F:nucleosome binding"/>
    <property type="evidence" value="ECO:0007669"/>
    <property type="project" value="TreeGrafter"/>
</dbReference>
<evidence type="ECO:0000256" key="4">
    <source>
        <dbReference type="ARBA" id="ARBA00017355"/>
    </source>
</evidence>
<dbReference type="EMBL" id="LXPE01000021">
    <property type="protein sequence ID" value="OBA26253.1"/>
    <property type="molecule type" value="Genomic_DNA"/>
</dbReference>
<sequence length="419" mass="48301">MSNKVMQLSNELQSQIEKFKLDLPDFKQISFEKIVENIIKESNIDNEDAHKSKKQKIDDICFDSKSKTTIFQLPNCSVICPIRKKLNFAISFDLQNKYNNIILSNKEDEVQMQIKNTKKSITFAMFLPVIERDNLSYLLIKYDDEKDPLVLSLNKIEVIKHLSTLKKISIEENQTVDEKFQSCTDYIRKQAILTGFKISDPFNINSEINQSFLVSSYIKSKEGTLYFLPEQLLFGIKKPILILPISKIKSINYSTITRLTFSLTLILEDDSKIEFSMIDQQEYDKINNYILSKHVNDKSLSDELKAKVNAKQEAKGDLSAALKEEGEKENVVVKEEPMAIEKDEEEDSEDSGDDDYEADIENLDGSEASSDDDDDKEEEVKEKKEQFEVEKIQEIIEEQSPINIEVPKEEEEDSGVDYD</sequence>
<evidence type="ECO:0000256" key="2">
    <source>
        <dbReference type="ARBA" id="ARBA00004286"/>
    </source>
</evidence>
<feature type="compositionally biased region" description="Acidic residues" evidence="12">
    <location>
        <begin position="342"/>
        <end position="377"/>
    </location>
</feature>
<evidence type="ECO:0000256" key="1">
    <source>
        <dbReference type="ARBA" id="ARBA00004123"/>
    </source>
</evidence>
<dbReference type="Pfam" id="PF08512">
    <property type="entry name" value="Rttp106-like_middle"/>
    <property type="match status" value="1"/>
</dbReference>
<dbReference type="InterPro" id="IPR013719">
    <property type="entry name" value="RTT106/SPT16-like_middle_dom"/>
</dbReference>
<comment type="caution">
    <text evidence="14">The sequence shown here is derived from an EMBL/GenBank/DDBJ whole genome shotgun (WGS) entry which is preliminary data.</text>
</comment>
<proteinExistence type="inferred from homology"/>
<dbReference type="AlphaFoldDB" id="A0A1B7TC19"/>
<keyword evidence="8" id="KW-0238">DNA-binding</keyword>
<dbReference type="Proteomes" id="UP000092321">
    <property type="component" value="Unassembled WGS sequence"/>
</dbReference>
<evidence type="ECO:0000256" key="12">
    <source>
        <dbReference type="SAM" id="MobiDB-lite"/>
    </source>
</evidence>
<feature type="compositionally biased region" description="Acidic residues" evidence="12">
    <location>
        <begin position="408"/>
        <end position="419"/>
    </location>
</feature>
<gene>
    <name evidence="14" type="ORF">HANVADRAFT_53315</name>
</gene>
<keyword evidence="9" id="KW-0804">Transcription</keyword>
<evidence type="ECO:0000259" key="13">
    <source>
        <dbReference type="SMART" id="SM01287"/>
    </source>
</evidence>
<dbReference type="InterPro" id="IPR050454">
    <property type="entry name" value="RTT106/SSRP1_HistChap/FACT"/>
</dbReference>
<evidence type="ECO:0000256" key="7">
    <source>
        <dbReference type="ARBA" id="ARBA00023015"/>
    </source>
</evidence>
<keyword evidence="7" id="KW-0805">Transcription regulation</keyword>
<dbReference type="PANTHER" id="PTHR45849">
    <property type="entry name" value="FACT COMPLEX SUBUNIT SSRP1"/>
    <property type="match status" value="1"/>
</dbReference>